<evidence type="ECO:0000313" key="16">
    <source>
        <dbReference type="Proteomes" id="UP000324767"/>
    </source>
</evidence>
<dbReference type="PANTHER" id="PTHR10782:SF100">
    <property type="entry name" value="LIGASE SIZA, PUTATIVE (AFU_ORTHOLOGUE AFUA_6G05240)-RELATED"/>
    <property type="match status" value="1"/>
</dbReference>
<keyword evidence="6 10" id="KW-0863">Zinc-finger</keyword>
<comment type="similarity">
    <text evidence="3">Belongs to the PIAS family.</text>
</comment>
<evidence type="ECO:0000256" key="4">
    <source>
        <dbReference type="ARBA" id="ARBA00022679"/>
    </source>
</evidence>
<dbReference type="GO" id="GO:0061665">
    <property type="term" value="F:SUMO ligase activity"/>
    <property type="evidence" value="ECO:0007669"/>
    <property type="project" value="TreeGrafter"/>
</dbReference>
<dbReference type="InterPro" id="IPR023321">
    <property type="entry name" value="PINIT"/>
</dbReference>
<dbReference type="InterPro" id="IPR038654">
    <property type="entry name" value="PINIT_sf"/>
</dbReference>
<dbReference type="UniPathway" id="UPA00886"/>
<dbReference type="InterPro" id="IPR004181">
    <property type="entry name" value="Znf_MIZ"/>
</dbReference>
<dbReference type="GO" id="GO:0016874">
    <property type="term" value="F:ligase activity"/>
    <property type="evidence" value="ECO:0007669"/>
    <property type="project" value="UniProtKB-KW"/>
</dbReference>
<dbReference type="PROSITE" id="PS51044">
    <property type="entry name" value="ZF_SP_RING"/>
    <property type="match status" value="1"/>
</dbReference>
<comment type="pathway">
    <text evidence="2">Protein modification; protein sumoylation.</text>
</comment>
<dbReference type="InterPro" id="IPR036361">
    <property type="entry name" value="SAP_dom_sf"/>
</dbReference>
<dbReference type="PANTHER" id="PTHR10782">
    <property type="entry name" value="ZINC FINGER MIZ DOMAIN-CONTAINING PROTEIN"/>
    <property type="match status" value="1"/>
</dbReference>
<evidence type="ECO:0000256" key="3">
    <source>
        <dbReference type="ARBA" id="ARBA00005383"/>
    </source>
</evidence>
<dbReference type="OrthoDB" id="28127at2759"/>
<keyword evidence="8" id="KW-0862">Zinc</keyword>
<comment type="caution">
    <text evidence="15">The sequence shown here is derived from an EMBL/GenBank/DDBJ whole genome shotgun (WGS) entry which is preliminary data.</text>
</comment>
<organism evidence="15 16">
    <name type="scientific">Lasallia pustulata</name>
    <dbReference type="NCBI Taxonomy" id="136370"/>
    <lineage>
        <taxon>Eukaryota</taxon>
        <taxon>Fungi</taxon>
        <taxon>Dikarya</taxon>
        <taxon>Ascomycota</taxon>
        <taxon>Pezizomycotina</taxon>
        <taxon>Lecanoromycetes</taxon>
        <taxon>OSLEUM clade</taxon>
        <taxon>Umbilicariomycetidae</taxon>
        <taxon>Umbilicariales</taxon>
        <taxon>Umbilicariaceae</taxon>
        <taxon>Lasallia</taxon>
    </lineage>
</organism>
<feature type="domain" description="SP-RING-type" evidence="13">
    <location>
        <begin position="294"/>
        <end position="379"/>
    </location>
</feature>
<dbReference type="Gene3D" id="1.10.720.30">
    <property type="entry name" value="SAP domain"/>
    <property type="match status" value="1"/>
</dbReference>
<dbReference type="InterPro" id="IPR031141">
    <property type="entry name" value="SIZ1/2_SP-RING"/>
</dbReference>
<feature type="compositionally biased region" description="Polar residues" evidence="11">
    <location>
        <begin position="490"/>
        <end position="500"/>
    </location>
</feature>
<evidence type="ECO:0000256" key="1">
    <source>
        <dbReference type="ARBA" id="ARBA00004123"/>
    </source>
</evidence>
<keyword evidence="15" id="KW-0436">Ligase</keyword>
<keyword evidence="5" id="KW-0479">Metal-binding</keyword>
<dbReference type="GO" id="GO:0016925">
    <property type="term" value="P:protein sumoylation"/>
    <property type="evidence" value="ECO:0007669"/>
    <property type="project" value="UniProtKB-UniPathway"/>
</dbReference>
<dbReference type="SMART" id="SM00513">
    <property type="entry name" value="SAP"/>
    <property type="match status" value="1"/>
</dbReference>
<evidence type="ECO:0000256" key="5">
    <source>
        <dbReference type="ARBA" id="ARBA00022723"/>
    </source>
</evidence>
<protein>
    <submittedName>
        <fullName evidence="15">SUMO ligase</fullName>
    </submittedName>
</protein>
<evidence type="ECO:0000256" key="6">
    <source>
        <dbReference type="ARBA" id="ARBA00022771"/>
    </source>
</evidence>
<evidence type="ECO:0000256" key="2">
    <source>
        <dbReference type="ARBA" id="ARBA00004718"/>
    </source>
</evidence>
<accession>A0A5M8PE59</accession>
<dbReference type="PROSITE" id="PS50800">
    <property type="entry name" value="SAP"/>
    <property type="match status" value="1"/>
</dbReference>
<dbReference type="GO" id="GO:0005634">
    <property type="term" value="C:nucleus"/>
    <property type="evidence" value="ECO:0007669"/>
    <property type="project" value="UniProtKB-SubCell"/>
</dbReference>
<evidence type="ECO:0000256" key="7">
    <source>
        <dbReference type="ARBA" id="ARBA00022786"/>
    </source>
</evidence>
<dbReference type="SUPFAM" id="SSF68906">
    <property type="entry name" value="SAP domain"/>
    <property type="match status" value="1"/>
</dbReference>
<sequence>MSGPADAHSVTAKVKTLINAQLKAVLKREGLPVSGVKATLQERIIAQVHKYARGGDLEGFKRVKDLVNDPDAALSPAAPHTVQSTAITPASTNSNNHYNMVNGAGRPAATFGLAPPLPQPYHTGPTPIFKDSPFYTIVEPLTPVLDCKVRESTRDQVECKVPLRADIVNRLQKESNVKAMVYCASDPITSFSKVDIAFPHQVEIRVNQEEFKGNLRGLKNKPGSTRPADITGFLRPKADFGNILTVTYALTQKKYYLVVNLVRVHSVEELVLKLKSGKTISKEQVIREMINKAEDGDIVATSSVLSLKCPLSTLRIDVPCRSTICSHNQCFDASSFLQLQEQAPTWTCPVCNKVISFGALEVDQYVDDILKSTPPAVDQVLIEPHGKWSHVSQAVASPGVDGTRSSSDDDDLIEIRDVPRLSAVKSEATQVAPSMARTPPYSSREQSSNPAASRSGSGKRSIGQVIDLTFSDDDDDDDAPPRAPKRQVVQRPSSGLSTFHTGYGSGLGNEAARLNGVNFTMPPTKTPARTPDPSIYPPRSYGYPP</sequence>
<evidence type="ECO:0000256" key="11">
    <source>
        <dbReference type="SAM" id="MobiDB-lite"/>
    </source>
</evidence>
<dbReference type="Pfam" id="PF02891">
    <property type="entry name" value="zf-MIZ"/>
    <property type="match status" value="1"/>
</dbReference>
<dbReference type="AlphaFoldDB" id="A0A5M8PE59"/>
<feature type="compositionally biased region" description="Polar residues" evidence="11">
    <location>
        <begin position="440"/>
        <end position="458"/>
    </location>
</feature>
<comment type="subcellular location">
    <subcellularLocation>
        <location evidence="1">Nucleus</location>
    </subcellularLocation>
</comment>
<dbReference type="CDD" id="cd16792">
    <property type="entry name" value="SP-RING_Siz-like"/>
    <property type="match status" value="1"/>
</dbReference>
<dbReference type="InterPro" id="IPR003034">
    <property type="entry name" value="SAP_dom"/>
</dbReference>
<dbReference type="Proteomes" id="UP000324767">
    <property type="component" value="Unassembled WGS sequence"/>
</dbReference>
<dbReference type="GO" id="GO:0000785">
    <property type="term" value="C:chromatin"/>
    <property type="evidence" value="ECO:0007669"/>
    <property type="project" value="TreeGrafter"/>
</dbReference>
<keyword evidence="7" id="KW-0833">Ubl conjugation pathway</keyword>
<feature type="domain" description="PINIT" evidence="14">
    <location>
        <begin position="113"/>
        <end position="265"/>
    </location>
</feature>
<keyword evidence="9" id="KW-0539">Nucleus</keyword>
<evidence type="ECO:0000259" key="14">
    <source>
        <dbReference type="PROSITE" id="PS51466"/>
    </source>
</evidence>
<dbReference type="Gene3D" id="2.60.120.780">
    <property type="entry name" value="PINIT domain"/>
    <property type="match status" value="1"/>
</dbReference>
<dbReference type="EMBL" id="VXIT01000019">
    <property type="protein sequence ID" value="KAA6407276.1"/>
    <property type="molecule type" value="Genomic_DNA"/>
</dbReference>
<dbReference type="PROSITE" id="PS51466">
    <property type="entry name" value="PINIT"/>
    <property type="match status" value="1"/>
</dbReference>
<evidence type="ECO:0000256" key="10">
    <source>
        <dbReference type="PROSITE-ProRule" id="PRU00452"/>
    </source>
</evidence>
<dbReference type="Gene3D" id="3.30.40.10">
    <property type="entry name" value="Zinc/RING finger domain, C3HC4 (zinc finger)"/>
    <property type="match status" value="1"/>
</dbReference>
<feature type="domain" description="SAP" evidence="12">
    <location>
        <begin position="14"/>
        <end position="48"/>
    </location>
</feature>
<dbReference type="GO" id="GO:0008270">
    <property type="term" value="F:zinc ion binding"/>
    <property type="evidence" value="ECO:0007669"/>
    <property type="project" value="UniProtKB-KW"/>
</dbReference>
<keyword evidence="4" id="KW-0808">Transferase</keyword>
<dbReference type="InterPro" id="IPR013083">
    <property type="entry name" value="Znf_RING/FYVE/PHD"/>
</dbReference>
<feature type="region of interest" description="Disordered" evidence="11">
    <location>
        <begin position="393"/>
        <end position="545"/>
    </location>
</feature>
<evidence type="ECO:0000313" key="15">
    <source>
        <dbReference type="EMBL" id="KAA6407276.1"/>
    </source>
</evidence>
<evidence type="ECO:0000259" key="12">
    <source>
        <dbReference type="PROSITE" id="PS50800"/>
    </source>
</evidence>
<name>A0A5M8PE59_9LECA</name>
<proteinExistence type="inferred from homology"/>
<dbReference type="Pfam" id="PF14324">
    <property type="entry name" value="PINIT"/>
    <property type="match status" value="1"/>
</dbReference>
<reference evidence="15 16" key="1">
    <citation type="submission" date="2019-09" db="EMBL/GenBank/DDBJ databases">
        <title>The hologenome of the rock-dwelling lichen Lasallia pustulata.</title>
        <authorList>
            <person name="Greshake Tzovaras B."/>
            <person name="Segers F."/>
            <person name="Bicker A."/>
            <person name="Dal Grande F."/>
            <person name="Otte J."/>
            <person name="Hankeln T."/>
            <person name="Schmitt I."/>
            <person name="Ebersberger I."/>
        </authorList>
    </citation>
    <scope>NUCLEOTIDE SEQUENCE [LARGE SCALE GENOMIC DNA]</scope>
    <source>
        <strain evidence="15">A1-1</strain>
    </source>
</reference>
<gene>
    <name evidence="15" type="ORF">FRX48_09078</name>
</gene>
<evidence type="ECO:0000256" key="9">
    <source>
        <dbReference type="ARBA" id="ARBA00023242"/>
    </source>
</evidence>
<evidence type="ECO:0000259" key="13">
    <source>
        <dbReference type="PROSITE" id="PS51044"/>
    </source>
</evidence>
<dbReference type="Pfam" id="PF02037">
    <property type="entry name" value="SAP"/>
    <property type="match status" value="1"/>
</dbReference>
<evidence type="ECO:0000256" key="8">
    <source>
        <dbReference type="ARBA" id="ARBA00022833"/>
    </source>
</evidence>